<evidence type="ECO:0000313" key="4">
    <source>
        <dbReference type="Proteomes" id="UP001188597"/>
    </source>
</evidence>
<keyword evidence="4" id="KW-1185">Reference proteome</keyword>
<dbReference type="EMBL" id="JAVXUP010000184">
    <property type="protein sequence ID" value="KAK3035045.1"/>
    <property type="molecule type" value="Genomic_DNA"/>
</dbReference>
<feature type="region of interest" description="Disordered" evidence="1">
    <location>
        <begin position="138"/>
        <end position="171"/>
    </location>
</feature>
<evidence type="ECO:0000313" key="3">
    <source>
        <dbReference type="EMBL" id="KAK3035045.1"/>
    </source>
</evidence>
<reference evidence="3" key="1">
    <citation type="submission" date="2022-12" db="EMBL/GenBank/DDBJ databases">
        <title>Draft genome assemblies for two species of Escallonia (Escalloniales).</title>
        <authorList>
            <person name="Chanderbali A."/>
            <person name="Dervinis C."/>
            <person name="Anghel I."/>
            <person name="Soltis D."/>
            <person name="Soltis P."/>
            <person name="Zapata F."/>
        </authorList>
    </citation>
    <scope>NUCLEOTIDE SEQUENCE</scope>
    <source>
        <strain evidence="3">UCBG64.0493</strain>
        <tissue evidence="3">Leaf</tissue>
    </source>
</reference>
<comment type="caution">
    <text evidence="3">The sequence shown here is derived from an EMBL/GenBank/DDBJ whole genome shotgun (WGS) entry which is preliminary data.</text>
</comment>
<evidence type="ECO:0000256" key="2">
    <source>
        <dbReference type="SAM" id="Phobius"/>
    </source>
</evidence>
<feature type="compositionally biased region" description="Acidic residues" evidence="1">
    <location>
        <begin position="150"/>
        <end position="163"/>
    </location>
</feature>
<proteinExistence type="predicted"/>
<organism evidence="3 4">
    <name type="scientific">Escallonia herrerae</name>
    <dbReference type="NCBI Taxonomy" id="1293975"/>
    <lineage>
        <taxon>Eukaryota</taxon>
        <taxon>Viridiplantae</taxon>
        <taxon>Streptophyta</taxon>
        <taxon>Embryophyta</taxon>
        <taxon>Tracheophyta</taxon>
        <taxon>Spermatophyta</taxon>
        <taxon>Magnoliopsida</taxon>
        <taxon>eudicotyledons</taxon>
        <taxon>Gunneridae</taxon>
        <taxon>Pentapetalae</taxon>
        <taxon>asterids</taxon>
        <taxon>campanulids</taxon>
        <taxon>Escalloniales</taxon>
        <taxon>Escalloniaceae</taxon>
        <taxon>Escallonia</taxon>
    </lineage>
</organism>
<keyword evidence="2" id="KW-1133">Transmembrane helix</keyword>
<feature type="transmembrane region" description="Helical" evidence="2">
    <location>
        <begin position="20"/>
        <end position="38"/>
    </location>
</feature>
<dbReference type="Proteomes" id="UP001188597">
    <property type="component" value="Unassembled WGS sequence"/>
</dbReference>
<evidence type="ECO:0000256" key="1">
    <source>
        <dbReference type="SAM" id="MobiDB-lite"/>
    </source>
</evidence>
<protein>
    <submittedName>
        <fullName evidence="3">Uncharacterized protein</fullName>
    </submittedName>
</protein>
<gene>
    <name evidence="3" type="ORF">RJ639_034835</name>
</gene>
<name>A0AA88XAQ8_9ASTE</name>
<sequence length="171" mass="18669">MNDPLNGITPWKLFFSRFKYFRPFISVINLGIVPLSWFEPRSRCTKPGIAVKESDIGPESELDARETFRSEIKSPNEVGISPFKAFDERLRCSRFSSRVNEIDVGNVQMPAFGQRACEVCVSDGDGVEVLEVVEEDRGAAGVDGGAGEGEVGEVDEAAEEDAGELVQGVHA</sequence>
<accession>A0AA88XAQ8</accession>
<keyword evidence="2" id="KW-0472">Membrane</keyword>
<dbReference type="AlphaFoldDB" id="A0AA88XAQ8"/>
<keyword evidence="2" id="KW-0812">Transmembrane</keyword>